<reference evidence="3" key="1">
    <citation type="submission" date="2020-07" db="EMBL/GenBank/DDBJ databases">
        <title>Huge and variable diversity of episymbiotic CPR bacteria and DPANN archaea in groundwater ecosystems.</title>
        <authorList>
            <person name="He C.Y."/>
            <person name="Keren R."/>
            <person name="Whittaker M."/>
            <person name="Farag I.F."/>
            <person name="Doudna J."/>
            <person name="Cate J.H.D."/>
            <person name="Banfield J.F."/>
        </authorList>
    </citation>
    <scope>NUCLEOTIDE SEQUENCE</scope>
    <source>
        <strain evidence="3">NC_groundwater_672_Ag_B-0.1um_62_36</strain>
    </source>
</reference>
<dbReference type="Gene3D" id="3.90.45.10">
    <property type="entry name" value="Peptide deformylase"/>
    <property type="match status" value="1"/>
</dbReference>
<feature type="binding site" evidence="2">
    <location>
        <position position="142"/>
    </location>
    <ligand>
        <name>Fe cation</name>
        <dbReference type="ChEBI" id="CHEBI:24875"/>
    </ligand>
</feature>
<dbReference type="SUPFAM" id="SSF56420">
    <property type="entry name" value="Peptide deformylase"/>
    <property type="match status" value="1"/>
</dbReference>
<dbReference type="PANTHER" id="PTHR10458:SF22">
    <property type="entry name" value="PEPTIDE DEFORMYLASE"/>
    <property type="match status" value="1"/>
</dbReference>
<comment type="cofactor">
    <cofactor evidence="2">
        <name>Fe(2+)</name>
        <dbReference type="ChEBI" id="CHEBI:29033"/>
    </cofactor>
    <text evidence="2">Binds 1 Fe(2+) ion.</text>
</comment>
<dbReference type="InterPro" id="IPR036821">
    <property type="entry name" value="Peptide_deformylase_sf"/>
</dbReference>
<dbReference type="PIRSF" id="PIRSF004749">
    <property type="entry name" value="Pep_def"/>
    <property type="match status" value="1"/>
</dbReference>
<dbReference type="EMBL" id="JACPRF010000035">
    <property type="protein sequence ID" value="MBI2875483.1"/>
    <property type="molecule type" value="Genomic_DNA"/>
</dbReference>
<organism evidence="3 4">
    <name type="scientific">Tectimicrobiota bacterium</name>
    <dbReference type="NCBI Taxonomy" id="2528274"/>
    <lineage>
        <taxon>Bacteria</taxon>
        <taxon>Pseudomonadati</taxon>
        <taxon>Nitrospinota/Tectimicrobiota group</taxon>
        <taxon>Candidatus Tectimicrobiota</taxon>
    </lineage>
</organism>
<feature type="binding site" evidence="2">
    <location>
        <position position="100"/>
    </location>
    <ligand>
        <name>Fe cation</name>
        <dbReference type="ChEBI" id="CHEBI:24875"/>
    </ligand>
</feature>
<evidence type="ECO:0000313" key="3">
    <source>
        <dbReference type="EMBL" id="MBI2875483.1"/>
    </source>
</evidence>
<name>A0A932CLD5_UNCTE</name>
<dbReference type="HAMAP" id="MF_00163">
    <property type="entry name" value="Pep_deformylase"/>
    <property type="match status" value="1"/>
</dbReference>
<keyword evidence="2" id="KW-0408">Iron</keyword>
<dbReference type="NCBIfam" id="NF001159">
    <property type="entry name" value="PRK00150.1-3"/>
    <property type="match status" value="1"/>
</dbReference>
<keyword evidence="2" id="KW-0479">Metal-binding</keyword>
<dbReference type="Pfam" id="PF01327">
    <property type="entry name" value="Pep_deformylase"/>
    <property type="match status" value="1"/>
</dbReference>
<dbReference type="NCBIfam" id="TIGR00079">
    <property type="entry name" value="pept_deformyl"/>
    <property type="match status" value="1"/>
</dbReference>
<accession>A0A932CLD5</accession>
<dbReference type="AlphaFoldDB" id="A0A932CLD5"/>
<evidence type="ECO:0000256" key="1">
    <source>
        <dbReference type="ARBA" id="ARBA00010759"/>
    </source>
</evidence>
<keyword evidence="2 3" id="KW-0378">Hydrolase</keyword>
<comment type="function">
    <text evidence="2">Removes the formyl group from the N-terminal Met of newly synthesized proteins. Requires at least a dipeptide for an efficient rate of reaction. N-terminal L-methionine is a prerequisite for activity but the enzyme has broad specificity at other positions.</text>
</comment>
<dbReference type="GO" id="GO:0006412">
    <property type="term" value="P:translation"/>
    <property type="evidence" value="ECO:0007669"/>
    <property type="project" value="UniProtKB-UniRule"/>
</dbReference>
<keyword evidence="2" id="KW-0648">Protein biosynthesis</keyword>
<dbReference type="PANTHER" id="PTHR10458">
    <property type="entry name" value="PEPTIDE DEFORMYLASE"/>
    <property type="match status" value="1"/>
</dbReference>
<dbReference type="GO" id="GO:0042586">
    <property type="term" value="F:peptide deformylase activity"/>
    <property type="evidence" value="ECO:0007669"/>
    <property type="project" value="UniProtKB-UniRule"/>
</dbReference>
<proteinExistence type="inferred from homology"/>
<evidence type="ECO:0000256" key="2">
    <source>
        <dbReference type="HAMAP-Rule" id="MF_00163"/>
    </source>
</evidence>
<feature type="active site" evidence="2">
    <location>
        <position position="143"/>
    </location>
</feature>
<feature type="binding site" evidence="2">
    <location>
        <position position="146"/>
    </location>
    <ligand>
        <name>Fe cation</name>
        <dbReference type="ChEBI" id="CHEBI:24875"/>
    </ligand>
</feature>
<dbReference type="CDD" id="cd00487">
    <property type="entry name" value="Pep_deformylase"/>
    <property type="match status" value="1"/>
</dbReference>
<dbReference type="PRINTS" id="PR01576">
    <property type="entry name" value="PDEFORMYLASE"/>
</dbReference>
<gene>
    <name evidence="2 3" type="primary">def</name>
    <name evidence="3" type="ORF">HYY20_01220</name>
</gene>
<comment type="caution">
    <text evidence="3">The sequence shown here is derived from an EMBL/GenBank/DDBJ whole genome shotgun (WGS) entry which is preliminary data.</text>
</comment>
<dbReference type="Proteomes" id="UP000769766">
    <property type="component" value="Unassembled WGS sequence"/>
</dbReference>
<dbReference type="EC" id="3.5.1.88" evidence="2"/>
<protein>
    <recommendedName>
        <fullName evidence="2">Peptide deformylase</fullName>
        <shortName evidence="2">PDF</shortName>
        <ecNumber evidence="2">3.5.1.88</ecNumber>
    </recommendedName>
    <alternativeName>
        <fullName evidence="2">Polypeptide deformylase</fullName>
    </alternativeName>
</protein>
<sequence length="169" mass="18734">MILEILKYPHPVLKAKAEKVEALNEGVIRLIDDLVETLYASPGVGLAAPQVGYPLRVIAVDVLRNGENSSRRKNSGHGLMVLLNPVILYQEGEKVVREGCLSLPEYTANVKRARRVVVSGLDRSGEPVEVAAKDFEAVALQHEIDHLEGILFIERVNCLKTDLFRRKEG</sequence>
<evidence type="ECO:0000313" key="4">
    <source>
        <dbReference type="Proteomes" id="UP000769766"/>
    </source>
</evidence>
<comment type="catalytic activity">
    <reaction evidence="2">
        <text>N-terminal N-formyl-L-methionyl-[peptide] + H2O = N-terminal L-methionyl-[peptide] + formate</text>
        <dbReference type="Rhea" id="RHEA:24420"/>
        <dbReference type="Rhea" id="RHEA-COMP:10639"/>
        <dbReference type="Rhea" id="RHEA-COMP:10640"/>
        <dbReference type="ChEBI" id="CHEBI:15377"/>
        <dbReference type="ChEBI" id="CHEBI:15740"/>
        <dbReference type="ChEBI" id="CHEBI:49298"/>
        <dbReference type="ChEBI" id="CHEBI:64731"/>
        <dbReference type="EC" id="3.5.1.88"/>
    </reaction>
</comment>
<dbReference type="InterPro" id="IPR023635">
    <property type="entry name" value="Peptide_deformylase"/>
</dbReference>
<dbReference type="GO" id="GO:0046872">
    <property type="term" value="F:metal ion binding"/>
    <property type="evidence" value="ECO:0007669"/>
    <property type="project" value="UniProtKB-KW"/>
</dbReference>
<comment type="similarity">
    <text evidence="1 2">Belongs to the polypeptide deformylase family.</text>
</comment>